<protein>
    <submittedName>
        <fullName evidence="2">GDSL family lipase</fullName>
    </submittedName>
</protein>
<gene>
    <name evidence="2" type="ORF">DDZ44_05105</name>
</gene>
<feature type="domain" description="SGNH hydrolase-type esterase" evidence="1">
    <location>
        <begin position="9"/>
        <end position="171"/>
    </location>
</feature>
<dbReference type="InterPro" id="IPR036514">
    <property type="entry name" value="SGNH_hydro_sf"/>
</dbReference>
<dbReference type="EMBL" id="DNZF01000111">
    <property type="protein sequence ID" value="HBK53297.1"/>
    <property type="molecule type" value="Genomic_DNA"/>
</dbReference>
<dbReference type="CDD" id="cd04501">
    <property type="entry name" value="SGNH_hydrolase_like_4"/>
    <property type="match status" value="1"/>
</dbReference>
<evidence type="ECO:0000259" key="1">
    <source>
        <dbReference type="Pfam" id="PF13472"/>
    </source>
</evidence>
<dbReference type="InterPro" id="IPR013830">
    <property type="entry name" value="SGNH_hydro"/>
</dbReference>
<dbReference type="SUPFAM" id="SSF52266">
    <property type="entry name" value="SGNH hydrolase"/>
    <property type="match status" value="1"/>
</dbReference>
<comment type="caution">
    <text evidence="2">The sequence shown here is derived from an EMBL/GenBank/DDBJ whole genome shotgun (WGS) entry which is preliminary data.</text>
</comment>
<dbReference type="InterPro" id="IPR051532">
    <property type="entry name" value="Ester_Hydrolysis_Enzymes"/>
</dbReference>
<dbReference type="Pfam" id="PF13472">
    <property type="entry name" value="Lipase_GDSL_2"/>
    <property type="match status" value="1"/>
</dbReference>
<dbReference type="PANTHER" id="PTHR30383:SF5">
    <property type="entry name" value="SGNH HYDROLASE-TYPE ESTERASE DOMAIN-CONTAINING PROTEIN"/>
    <property type="match status" value="1"/>
</dbReference>
<organism evidence="2 3">
    <name type="scientific">Syntrophomonas wolfei</name>
    <dbReference type="NCBI Taxonomy" id="863"/>
    <lineage>
        <taxon>Bacteria</taxon>
        <taxon>Bacillati</taxon>
        <taxon>Bacillota</taxon>
        <taxon>Clostridia</taxon>
        <taxon>Eubacteriales</taxon>
        <taxon>Syntrophomonadaceae</taxon>
        <taxon>Syntrophomonas</taxon>
    </lineage>
</organism>
<name>A0A354YYJ3_9FIRM</name>
<evidence type="ECO:0000313" key="2">
    <source>
        <dbReference type="EMBL" id="HBK53297.1"/>
    </source>
</evidence>
<dbReference type="STRING" id="378794.GCA_001570625_02295"/>
<dbReference type="Proteomes" id="UP000263273">
    <property type="component" value="Unassembled WGS sequence"/>
</dbReference>
<sequence length="183" mass="20740">MNHSLRIVCLGDSITYGFPWGPQASWVTMLDEVLDGEVINRGINGNTTANMLARFERAVLKYNPSHVIIMGGTNDVICGESFDRITWNIREMVERAEKAGIKVVLGIPTAVDEPYWEKLLIRLRSWIKDLAKQEDLQIIDFSRPFYDDKGRFRSDLLLADGGPPSRAGYQAMFAQIDLKIFTD</sequence>
<dbReference type="PANTHER" id="PTHR30383">
    <property type="entry name" value="THIOESTERASE 1/PROTEASE 1/LYSOPHOSPHOLIPASE L1"/>
    <property type="match status" value="1"/>
</dbReference>
<dbReference type="Gene3D" id="3.40.50.1110">
    <property type="entry name" value="SGNH hydrolase"/>
    <property type="match status" value="1"/>
</dbReference>
<dbReference type="GO" id="GO:0004622">
    <property type="term" value="F:phosphatidylcholine lysophospholipase activity"/>
    <property type="evidence" value="ECO:0007669"/>
    <property type="project" value="TreeGrafter"/>
</dbReference>
<dbReference type="AlphaFoldDB" id="A0A354YYJ3"/>
<reference evidence="2 3" key="1">
    <citation type="journal article" date="2018" name="Nat. Biotechnol.">
        <title>A standardized bacterial taxonomy based on genome phylogeny substantially revises the tree of life.</title>
        <authorList>
            <person name="Parks D.H."/>
            <person name="Chuvochina M."/>
            <person name="Waite D.W."/>
            <person name="Rinke C."/>
            <person name="Skarshewski A."/>
            <person name="Chaumeil P.A."/>
            <person name="Hugenholtz P."/>
        </authorList>
    </citation>
    <scope>NUCLEOTIDE SEQUENCE [LARGE SCALE GENOMIC DNA]</scope>
    <source>
        <strain evidence="2">UBA10948</strain>
    </source>
</reference>
<evidence type="ECO:0000313" key="3">
    <source>
        <dbReference type="Proteomes" id="UP000263273"/>
    </source>
</evidence>
<proteinExistence type="predicted"/>
<accession>A0A354YYJ3</accession>